<dbReference type="CDD" id="cd06581">
    <property type="entry name" value="TM_PBP1_LivM_like"/>
    <property type="match status" value="1"/>
</dbReference>
<feature type="transmembrane region" description="Helical" evidence="6">
    <location>
        <begin position="163"/>
        <end position="187"/>
    </location>
</feature>
<gene>
    <name evidence="7" type="ORF">F0357_22540</name>
</gene>
<dbReference type="GO" id="GO:0015658">
    <property type="term" value="F:branched-chain amino acid transmembrane transporter activity"/>
    <property type="evidence" value="ECO:0007669"/>
    <property type="project" value="InterPro"/>
</dbReference>
<evidence type="ECO:0000313" key="8">
    <source>
        <dbReference type="Proteomes" id="UP000332515"/>
    </source>
</evidence>
<evidence type="ECO:0000313" key="7">
    <source>
        <dbReference type="EMBL" id="MQT15380.1"/>
    </source>
</evidence>
<dbReference type="PANTHER" id="PTHR30482">
    <property type="entry name" value="HIGH-AFFINITY BRANCHED-CHAIN AMINO ACID TRANSPORT SYSTEM PERMEASE"/>
    <property type="match status" value="1"/>
</dbReference>
<dbReference type="Proteomes" id="UP000332515">
    <property type="component" value="Unassembled WGS sequence"/>
</dbReference>
<keyword evidence="4 6" id="KW-1133">Transmembrane helix</keyword>
<sequence>MMSRSGHHLTRGQSTFWSLTVLLALEAVLFVVQGSLGDYWVELGFHLLIAAVLAESWNLLAGYTGLVSLGSAAFFGLGSYIAYGVLNRTGLGIGASVVIAAIGGATLAVLVSGAIFRLRGLYFTVGTLAIGESLRLFMINAPWFNGATGLVLDQDPPDSHALFTYALLLYVIVTLIMAVGTGSRFAILLKAVRDDEDAAGQMGVVPFRVKLTVFAVASALIASAGALQGIRLGAIEPYGSFGMSWSVDALTMVIIGGTGRRFGALVGAVFAVTLSELLADYPELHVAATGVIMILLIRFAPGGICGVVLGLMERLSSSRRAHPTEGGLSRG</sequence>
<feature type="transmembrane region" description="Helical" evidence="6">
    <location>
        <begin position="291"/>
        <end position="312"/>
    </location>
</feature>
<dbReference type="InterPro" id="IPR001851">
    <property type="entry name" value="ABC_transp_permease"/>
</dbReference>
<feature type="transmembrane region" description="Helical" evidence="6">
    <location>
        <begin position="12"/>
        <end position="33"/>
    </location>
</feature>
<organism evidence="7 8">
    <name type="scientific">Segnochrobactrum spirostomi</name>
    <dbReference type="NCBI Taxonomy" id="2608987"/>
    <lineage>
        <taxon>Bacteria</taxon>
        <taxon>Pseudomonadati</taxon>
        <taxon>Pseudomonadota</taxon>
        <taxon>Alphaproteobacteria</taxon>
        <taxon>Hyphomicrobiales</taxon>
        <taxon>Segnochrobactraceae</taxon>
        <taxon>Segnochrobactrum</taxon>
    </lineage>
</organism>
<name>A0A6A7Y7N3_9HYPH</name>
<dbReference type="AlphaFoldDB" id="A0A6A7Y7N3"/>
<feature type="transmembrane region" description="Helical" evidence="6">
    <location>
        <begin position="66"/>
        <end position="86"/>
    </location>
</feature>
<comment type="subcellular location">
    <subcellularLocation>
        <location evidence="1">Cell membrane</location>
        <topology evidence="1">Multi-pass membrane protein</topology>
    </subcellularLocation>
</comment>
<keyword evidence="3 6" id="KW-0812">Transmembrane</keyword>
<dbReference type="EMBL" id="VWNA01000003">
    <property type="protein sequence ID" value="MQT15380.1"/>
    <property type="molecule type" value="Genomic_DNA"/>
</dbReference>
<keyword evidence="8" id="KW-1185">Reference proteome</keyword>
<reference evidence="7 8" key="1">
    <citation type="submission" date="2019-09" db="EMBL/GenBank/DDBJ databases">
        <title>Segnochrobactrum spirostomi gen. nov., sp. nov., isolated from the ciliate Spirostomum cf. yagiui and description of a novel family, Segnochrobactraceae fam. nov. within the order Rhizobiales of the class Alphaproteobacteria.</title>
        <authorList>
            <person name="Akter S."/>
            <person name="Shazib S.U.A."/>
            <person name="Shin M.K."/>
        </authorList>
    </citation>
    <scope>NUCLEOTIDE SEQUENCE [LARGE SCALE GENOMIC DNA]</scope>
    <source>
        <strain evidence="7 8">Sp-1</strain>
    </source>
</reference>
<feature type="transmembrane region" description="Helical" evidence="6">
    <location>
        <begin position="39"/>
        <end position="59"/>
    </location>
</feature>
<evidence type="ECO:0000256" key="2">
    <source>
        <dbReference type="ARBA" id="ARBA00022475"/>
    </source>
</evidence>
<evidence type="ECO:0000256" key="5">
    <source>
        <dbReference type="ARBA" id="ARBA00023136"/>
    </source>
</evidence>
<dbReference type="PANTHER" id="PTHR30482:SF10">
    <property type="entry name" value="HIGH-AFFINITY BRANCHED-CHAIN AMINO ACID TRANSPORT PROTEIN BRAE"/>
    <property type="match status" value="1"/>
</dbReference>
<evidence type="ECO:0000256" key="3">
    <source>
        <dbReference type="ARBA" id="ARBA00022692"/>
    </source>
</evidence>
<evidence type="ECO:0000256" key="6">
    <source>
        <dbReference type="SAM" id="Phobius"/>
    </source>
</evidence>
<keyword evidence="2" id="KW-1003">Cell membrane</keyword>
<comment type="caution">
    <text evidence="7">The sequence shown here is derived from an EMBL/GenBank/DDBJ whole genome shotgun (WGS) entry which is preliminary data.</text>
</comment>
<proteinExistence type="predicted"/>
<dbReference type="GO" id="GO:0005886">
    <property type="term" value="C:plasma membrane"/>
    <property type="evidence" value="ECO:0007669"/>
    <property type="project" value="UniProtKB-SubCell"/>
</dbReference>
<protein>
    <submittedName>
        <fullName evidence="7">Branched-chain amino acid ABC transporter permease</fullName>
    </submittedName>
</protein>
<feature type="transmembrane region" description="Helical" evidence="6">
    <location>
        <begin position="92"/>
        <end position="114"/>
    </location>
</feature>
<evidence type="ECO:0000256" key="1">
    <source>
        <dbReference type="ARBA" id="ARBA00004651"/>
    </source>
</evidence>
<dbReference type="Pfam" id="PF02653">
    <property type="entry name" value="BPD_transp_2"/>
    <property type="match status" value="1"/>
</dbReference>
<keyword evidence="5 6" id="KW-0472">Membrane</keyword>
<feature type="transmembrane region" description="Helical" evidence="6">
    <location>
        <begin position="262"/>
        <end position="279"/>
    </location>
</feature>
<dbReference type="InterPro" id="IPR043428">
    <property type="entry name" value="LivM-like"/>
</dbReference>
<evidence type="ECO:0000256" key="4">
    <source>
        <dbReference type="ARBA" id="ARBA00022989"/>
    </source>
</evidence>
<accession>A0A6A7Y7N3</accession>